<feature type="domain" description="Alanine racemase C-terminal" evidence="6">
    <location>
        <begin position="247"/>
        <end position="355"/>
    </location>
</feature>
<dbReference type="Pfam" id="PF00842">
    <property type="entry name" value="Ala_racemase_C"/>
    <property type="match status" value="1"/>
</dbReference>
<evidence type="ECO:0000313" key="8">
    <source>
        <dbReference type="Proteomes" id="UP000433493"/>
    </source>
</evidence>
<dbReference type="AlphaFoldDB" id="A0A7J5BDP2"/>
<dbReference type="OrthoDB" id="9813814at2"/>
<dbReference type="Pfam" id="PF01168">
    <property type="entry name" value="Ala_racemase_N"/>
    <property type="match status" value="1"/>
</dbReference>
<gene>
    <name evidence="7" type="ORF">F8O05_05195</name>
</gene>
<dbReference type="RefSeq" id="WP_158051675.1">
    <property type="nucleotide sequence ID" value="NZ_WBKB01000002.1"/>
</dbReference>
<dbReference type="PRINTS" id="PR00992">
    <property type="entry name" value="ALARACEMASE"/>
</dbReference>
<comment type="caution">
    <text evidence="7">The sequence shown here is derived from an EMBL/GenBank/DDBJ whole genome shotgun (WGS) entry which is preliminary data.</text>
</comment>
<comment type="cofactor">
    <cofactor evidence="1 4">
        <name>pyridoxal 5'-phosphate</name>
        <dbReference type="ChEBI" id="CHEBI:597326"/>
    </cofactor>
</comment>
<feature type="compositionally biased region" description="Polar residues" evidence="5">
    <location>
        <begin position="353"/>
        <end position="363"/>
    </location>
</feature>
<evidence type="ECO:0000256" key="3">
    <source>
        <dbReference type="ARBA" id="ARBA00023235"/>
    </source>
</evidence>
<dbReference type="InterPro" id="IPR009006">
    <property type="entry name" value="Ala_racemase/Decarboxylase_C"/>
</dbReference>
<dbReference type="GO" id="GO:0030632">
    <property type="term" value="P:D-alanine biosynthetic process"/>
    <property type="evidence" value="ECO:0007669"/>
    <property type="project" value="TreeGrafter"/>
</dbReference>
<dbReference type="EMBL" id="WBKB01000002">
    <property type="protein sequence ID" value="KAB1644172.1"/>
    <property type="molecule type" value="Genomic_DNA"/>
</dbReference>
<dbReference type="Proteomes" id="UP000433493">
    <property type="component" value="Unassembled WGS sequence"/>
</dbReference>
<evidence type="ECO:0000256" key="1">
    <source>
        <dbReference type="ARBA" id="ARBA00001933"/>
    </source>
</evidence>
<evidence type="ECO:0000256" key="4">
    <source>
        <dbReference type="PIRSR" id="PIRSR600821-50"/>
    </source>
</evidence>
<dbReference type="PROSITE" id="PS00395">
    <property type="entry name" value="ALANINE_RACEMASE"/>
    <property type="match status" value="1"/>
</dbReference>
<evidence type="ECO:0000256" key="5">
    <source>
        <dbReference type="SAM" id="MobiDB-lite"/>
    </source>
</evidence>
<dbReference type="GO" id="GO:0030170">
    <property type="term" value="F:pyridoxal phosphate binding"/>
    <property type="evidence" value="ECO:0007669"/>
    <property type="project" value="TreeGrafter"/>
</dbReference>
<dbReference type="SUPFAM" id="SSF51419">
    <property type="entry name" value="PLP-binding barrel"/>
    <property type="match status" value="1"/>
</dbReference>
<evidence type="ECO:0000259" key="6">
    <source>
        <dbReference type="SMART" id="SM01005"/>
    </source>
</evidence>
<feature type="region of interest" description="Disordered" evidence="5">
    <location>
        <begin position="353"/>
        <end position="372"/>
    </location>
</feature>
<dbReference type="InterPro" id="IPR011079">
    <property type="entry name" value="Ala_racemase_C"/>
</dbReference>
<feature type="modified residue" description="N6-(pyridoxal phosphate)lysine" evidence="4">
    <location>
        <position position="41"/>
    </location>
</feature>
<accession>A0A7J5BDP2</accession>
<keyword evidence="8" id="KW-1185">Reference proteome</keyword>
<dbReference type="PANTHER" id="PTHR30511:SF0">
    <property type="entry name" value="ALANINE RACEMASE, CATABOLIC-RELATED"/>
    <property type="match status" value="1"/>
</dbReference>
<dbReference type="InterPro" id="IPR000821">
    <property type="entry name" value="Ala_racemase"/>
</dbReference>
<keyword evidence="2 4" id="KW-0663">Pyridoxal phosphate</keyword>
<dbReference type="GO" id="GO:0008784">
    <property type="term" value="F:alanine racemase activity"/>
    <property type="evidence" value="ECO:0007669"/>
    <property type="project" value="InterPro"/>
</dbReference>
<reference evidence="7 8" key="1">
    <citation type="submission" date="2019-09" db="EMBL/GenBank/DDBJ databases">
        <title>Phylogeny of genus Pseudoclavibacter and closely related genus.</title>
        <authorList>
            <person name="Li Y."/>
        </authorList>
    </citation>
    <scope>NUCLEOTIDE SEQUENCE [LARGE SCALE GENOMIC DNA]</scope>
    <source>
        <strain evidence="7 8">KCTC 13959</strain>
    </source>
</reference>
<dbReference type="Gene3D" id="2.40.37.10">
    <property type="entry name" value="Lyase, Ornithine Decarboxylase, Chain A, domain 1"/>
    <property type="match status" value="2"/>
</dbReference>
<evidence type="ECO:0000313" key="7">
    <source>
        <dbReference type="EMBL" id="KAB1644172.1"/>
    </source>
</evidence>
<evidence type="ECO:0000256" key="2">
    <source>
        <dbReference type="ARBA" id="ARBA00022898"/>
    </source>
</evidence>
<dbReference type="SMART" id="SM01005">
    <property type="entry name" value="Ala_racemase_C"/>
    <property type="match status" value="1"/>
</dbReference>
<keyword evidence="3" id="KW-0413">Isomerase</keyword>
<dbReference type="InterPro" id="IPR020622">
    <property type="entry name" value="Ala_racemase_pyridoxalP-BS"/>
</dbReference>
<dbReference type="InterPro" id="IPR029066">
    <property type="entry name" value="PLP-binding_barrel"/>
</dbReference>
<sequence>MTAVEQAQSRAVLTTDLEAIAKNLRKLRADFAPARTMLVVKADAYGHGLVEVTKTAIAEGVTDFAVLDIEAGAEARRAGAEGTIFAWRLTPTSDLALAKREKIDLGVQSLDQLELIAASAPLDVPARIHLKLDTGLHRGGANPEEWDAIVARAVELERAGAVEIIGAWTHFSDNTMAEDEASLALFHRMVRRAQQQGANFSVLHAAASGAGIDFPESRLDFVRLGLGGYGISPFDDRSGLDLGLFPALTLTAPVRAVDADTATVAIGYGDGLQSASGVEMWLAINGQRHPILAVGVDETTVRRIPGIEIAASSVAYCFGNGDHGEATAEQWAEAFGTVPDEIVTGVTARVMRTSTARNSATRPHSNENIESR</sequence>
<organism evidence="7 8">
    <name type="scientific">Gulosibacter chungangensis</name>
    <dbReference type="NCBI Taxonomy" id="979746"/>
    <lineage>
        <taxon>Bacteria</taxon>
        <taxon>Bacillati</taxon>
        <taxon>Actinomycetota</taxon>
        <taxon>Actinomycetes</taxon>
        <taxon>Micrococcales</taxon>
        <taxon>Microbacteriaceae</taxon>
        <taxon>Gulosibacter</taxon>
    </lineage>
</organism>
<dbReference type="GO" id="GO:0009252">
    <property type="term" value="P:peptidoglycan biosynthetic process"/>
    <property type="evidence" value="ECO:0007669"/>
    <property type="project" value="TreeGrafter"/>
</dbReference>
<proteinExistence type="predicted"/>
<dbReference type="SUPFAM" id="SSF50621">
    <property type="entry name" value="Alanine racemase C-terminal domain-like"/>
    <property type="match status" value="1"/>
</dbReference>
<name>A0A7J5BDP2_9MICO</name>
<dbReference type="PANTHER" id="PTHR30511">
    <property type="entry name" value="ALANINE RACEMASE"/>
    <property type="match status" value="1"/>
</dbReference>
<protein>
    <submittedName>
        <fullName evidence="7">Alanine racemase</fullName>
    </submittedName>
</protein>
<dbReference type="InterPro" id="IPR001608">
    <property type="entry name" value="Ala_racemase_N"/>
</dbReference>
<dbReference type="GO" id="GO:0005829">
    <property type="term" value="C:cytosol"/>
    <property type="evidence" value="ECO:0007669"/>
    <property type="project" value="TreeGrafter"/>
</dbReference>
<dbReference type="Gene3D" id="3.20.20.10">
    <property type="entry name" value="Alanine racemase"/>
    <property type="match status" value="1"/>
</dbReference>